<evidence type="ECO:0000256" key="2">
    <source>
        <dbReference type="ARBA" id="ARBA00006679"/>
    </source>
</evidence>
<evidence type="ECO:0000313" key="8">
    <source>
        <dbReference type="EMBL" id="NUU80181.1"/>
    </source>
</evidence>
<proteinExistence type="inferred from homology"/>
<organism evidence="8 9">
    <name type="scientific">Paenibacillus xylanilyticus</name>
    <dbReference type="NCBI Taxonomy" id="248903"/>
    <lineage>
        <taxon>Bacteria</taxon>
        <taxon>Bacillati</taxon>
        <taxon>Bacillota</taxon>
        <taxon>Bacilli</taxon>
        <taxon>Bacillales</taxon>
        <taxon>Paenibacillaceae</taxon>
        <taxon>Paenibacillus</taxon>
    </lineage>
</organism>
<dbReference type="GO" id="GO:0005886">
    <property type="term" value="C:plasma membrane"/>
    <property type="evidence" value="ECO:0007669"/>
    <property type="project" value="UniProtKB-SubCell"/>
</dbReference>
<evidence type="ECO:0000256" key="6">
    <source>
        <dbReference type="ARBA" id="ARBA00023136"/>
    </source>
</evidence>
<keyword evidence="9" id="KW-1185">Reference proteome</keyword>
<evidence type="ECO:0000313" key="9">
    <source>
        <dbReference type="Proteomes" id="UP000526125"/>
    </source>
</evidence>
<evidence type="ECO:0000256" key="3">
    <source>
        <dbReference type="ARBA" id="ARBA00022475"/>
    </source>
</evidence>
<dbReference type="PANTHER" id="PTHR33452">
    <property type="entry name" value="OXIDOREDUCTASE CATD-RELATED"/>
    <property type="match status" value="1"/>
</dbReference>
<reference evidence="8 9" key="1">
    <citation type="submission" date="2020-05" db="EMBL/GenBank/DDBJ databases">
        <title>Genome Sequencing of Type Strains.</title>
        <authorList>
            <person name="Lemaire J.F."/>
            <person name="Inderbitzin P."/>
            <person name="Gregorio O.A."/>
            <person name="Collins S.B."/>
            <person name="Wespe N."/>
            <person name="Knight-Connoni V."/>
        </authorList>
    </citation>
    <scope>NUCLEOTIDE SEQUENCE [LARGE SCALE GENOMIC DNA]</scope>
    <source>
        <strain evidence="8 9">LMG 21957</strain>
    </source>
</reference>
<evidence type="ECO:0000256" key="1">
    <source>
        <dbReference type="ARBA" id="ARBA00004651"/>
    </source>
</evidence>
<comment type="caution">
    <text evidence="8">The sequence shown here is derived from an EMBL/GenBank/DDBJ whole genome shotgun (WGS) entry which is preliminary data.</text>
</comment>
<dbReference type="RefSeq" id="WP_175399698.1">
    <property type="nucleotide sequence ID" value="NZ_JABMCB010000206.1"/>
</dbReference>
<accession>A0A7Y6C431</accession>
<dbReference type="Proteomes" id="UP000526125">
    <property type="component" value="Unassembled WGS sequence"/>
</dbReference>
<dbReference type="AlphaFoldDB" id="A0A7Y6C431"/>
<gene>
    <name evidence="8" type="ORF">HP552_33875</name>
</gene>
<keyword evidence="4 7" id="KW-0812">Transmembrane</keyword>
<dbReference type="Pfam" id="PF07681">
    <property type="entry name" value="DoxX"/>
    <property type="match status" value="1"/>
</dbReference>
<evidence type="ECO:0000256" key="4">
    <source>
        <dbReference type="ARBA" id="ARBA00022692"/>
    </source>
</evidence>
<keyword evidence="3" id="KW-1003">Cell membrane</keyword>
<comment type="similarity">
    <text evidence="2">Belongs to the DoxX family.</text>
</comment>
<protein>
    <submittedName>
        <fullName evidence="8">DoxX family protein</fullName>
    </submittedName>
</protein>
<dbReference type="InterPro" id="IPR051907">
    <property type="entry name" value="DoxX-like_oxidoreductase"/>
</dbReference>
<keyword evidence="6 7" id="KW-0472">Membrane</keyword>
<feature type="transmembrane region" description="Helical" evidence="7">
    <location>
        <begin position="65"/>
        <end position="88"/>
    </location>
</feature>
<evidence type="ECO:0000256" key="5">
    <source>
        <dbReference type="ARBA" id="ARBA00022989"/>
    </source>
</evidence>
<feature type="transmembrane region" description="Helical" evidence="7">
    <location>
        <begin position="108"/>
        <end position="127"/>
    </location>
</feature>
<name>A0A7Y6C431_9BACL</name>
<keyword evidence="5 7" id="KW-1133">Transmembrane helix</keyword>
<dbReference type="PANTHER" id="PTHR33452:SF10">
    <property type="entry name" value="OXIDOREDUCTASE MHQP-RELATED"/>
    <property type="match status" value="1"/>
</dbReference>
<evidence type="ECO:0000256" key="7">
    <source>
        <dbReference type="SAM" id="Phobius"/>
    </source>
</evidence>
<comment type="subcellular location">
    <subcellularLocation>
        <location evidence="1">Cell membrane</location>
        <topology evidence="1">Multi-pass membrane protein</topology>
    </subcellularLocation>
</comment>
<sequence length="131" mass="13325">MLDTGLLVIRLVIGSLMMGHACKKLFGMFGGEGISGTASFFEAIGLKPARALAVCAGLAELIGGLLFVAGLWTAVGSILLFIPMAVAIVKVHAGKGLWNLNGGYEYNLVILGSLVGVGLAGAGAYSLDALM</sequence>
<dbReference type="EMBL" id="JABMCB010000206">
    <property type="protein sequence ID" value="NUU80181.1"/>
    <property type="molecule type" value="Genomic_DNA"/>
</dbReference>
<dbReference type="InterPro" id="IPR032808">
    <property type="entry name" value="DoxX"/>
</dbReference>